<protein>
    <submittedName>
        <fullName evidence="9">Glycoside hydrolase family 2 TIM barrel</fullName>
    </submittedName>
</protein>
<dbReference type="SUPFAM" id="SSF51445">
    <property type="entry name" value="(Trans)glycosidases"/>
    <property type="match status" value="1"/>
</dbReference>
<dbReference type="InterPro" id="IPR023230">
    <property type="entry name" value="Glyco_hydro_2_CS"/>
</dbReference>
<dbReference type="InterPro" id="IPR023232">
    <property type="entry name" value="Glyco_hydro_2_AS"/>
</dbReference>
<feature type="domain" description="Glycoside hydrolase family 2 catalytic" evidence="6">
    <location>
        <begin position="310"/>
        <end position="451"/>
    </location>
</feature>
<evidence type="ECO:0000256" key="4">
    <source>
        <dbReference type="RuleBase" id="RU361154"/>
    </source>
</evidence>
<comment type="similarity">
    <text evidence="1 4">Belongs to the glycosyl hydrolase 2 family.</text>
</comment>
<dbReference type="InterPro" id="IPR006104">
    <property type="entry name" value="Glyco_hydro_2_N"/>
</dbReference>
<keyword evidence="10" id="KW-1185">Reference proteome</keyword>
<feature type="domain" description="Glycosyl hydrolases family 2 sugar binding" evidence="7">
    <location>
        <begin position="64"/>
        <end position="192"/>
    </location>
</feature>
<dbReference type="InterPro" id="IPR040605">
    <property type="entry name" value="Glyco_hydro2_dom5"/>
</dbReference>
<dbReference type="InterPro" id="IPR013783">
    <property type="entry name" value="Ig-like_fold"/>
</dbReference>
<dbReference type="HOGENOM" id="CLU_006501_5_1_0"/>
<dbReference type="InterPro" id="IPR006101">
    <property type="entry name" value="Glyco_hydro_2"/>
</dbReference>
<accession>E8V2F5</accession>
<evidence type="ECO:0000259" key="7">
    <source>
        <dbReference type="Pfam" id="PF02837"/>
    </source>
</evidence>
<dbReference type="Pfam" id="PF02836">
    <property type="entry name" value="Glyco_hydro_2_C"/>
    <property type="match status" value="1"/>
</dbReference>
<dbReference type="GO" id="GO:0005975">
    <property type="term" value="P:carbohydrate metabolic process"/>
    <property type="evidence" value="ECO:0007669"/>
    <property type="project" value="InterPro"/>
</dbReference>
<dbReference type="Gene3D" id="3.20.20.80">
    <property type="entry name" value="Glycosidases"/>
    <property type="match status" value="1"/>
</dbReference>
<proteinExistence type="inferred from homology"/>
<dbReference type="eggNOG" id="COG3250">
    <property type="taxonomic scope" value="Bacteria"/>
</dbReference>
<dbReference type="Proteomes" id="UP000006844">
    <property type="component" value="Chromosome"/>
</dbReference>
<dbReference type="Pfam" id="PF02837">
    <property type="entry name" value="Glyco_hydro_2_N"/>
    <property type="match status" value="1"/>
</dbReference>
<sequence length="775" mass="87451">MNLDRRNFLKTSSTLVIGQALAQGAAPLFALAEDPSRPQHRVYPLIDGWRWSRTVPPDGHQKNFDDSGFEAVTLPHSNVFVPWHGTDQKSYQFVSLYRRHFTLPKQQDSRRVFVDFEGVLTASKVYLNGSLLGEYFGGFTPFSFELTSHLIEGENVLSVEVDSRELQEVPPFGYEVDYLTFGGIYRGVSLRTTGAISIENVRVASLDVLTKPRVSAQVWFDGAASMKKGLLLDVELLDGTRILSSLHRKLSPAEYAAGTFEVELQNFSPIELWELTQPKLYSLRVRISGSDEFEERSTRFGFREARFTPKGFLLNGKVMKLRGLNRHQTFPYAGPAMPARVQRHDAAVLNQQLKCNVVRCSHYPPSHHFLDACDELGLLVIDETPGWQHVGDGPLWRERYLDNTRRMIRRDWNHPSIILWSIRINESRDFHDLYVQANQLARTEDPHRQTTGVRYFQESEFLEDVFSMNDFQFPLKAPNHPLYLNTEVVGAEFPVRPWDDNAKNKEHILRYANILNQINSRADYAGVLGWCAFDYQTHADFGSGDHVCYHGVMDIFREPKPAAGFFRSQCSPHEEPVLEPGFHFAMNDQAGGLERAIISSNCEQIRCFIGVEGTWHPVIDLLPAKAEFPHLDYPPFFLTLPNGNDDWGDLRLDGYVAGKLVVSKSLSSKGLDQAFEMVADDIALSADGCDATRVVLRVTDQYGAPRPLCFDPILLTLEGPAVLVGESPLALSGGRSALWIRSTTRPGTATLRATHAHFGTRTLTFTFTHEESSLN</sequence>
<evidence type="ECO:0000259" key="6">
    <source>
        <dbReference type="Pfam" id="PF02836"/>
    </source>
</evidence>
<dbReference type="PROSITE" id="PS00719">
    <property type="entry name" value="GLYCOSYL_HYDROL_F2_1"/>
    <property type="match status" value="1"/>
</dbReference>
<dbReference type="EMBL" id="CP002467">
    <property type="protein sequence ID" value="ADV82373.1"/>
    <property type="molecule type" value="Genomic_DNA"/>
</dbReference>
<dbReference type="PANTHER" id="PTHR42732:SF1">
    <property type="entry name" value="BETA-MANNOSIDASE"/>
    <property type="match status" value="1"/>
</dbReference>
<evidence type="ECO:0000313" key="10">
    <source>
        <dbReference type="Proteomes" id="UP000006844"/>
    </source>
</evidence>
<dbReference type="InterPro" id="IPR036156">
    <property type="entry name" value="Beta-gal/glucu_dom_sf"/>
</dbReference>
<name>E8V2F5_TERSS</name>
<keyword evidence="2 4" id="KW-0378">Hydrolase</keyword>
<keyword evidence="3 4" id="KW-0326">Glycosidase</keyword>
<evidence type="ECO:0000259" key="5">
    <source>
        <dbReference type="Pfam" id="PF00703"/>
    </source>
</evidence>
<dbReference type="PROSITE" id="PS00608">
    <property type="entry name" value="GLYCOSYL_HYDROL_F2_2"/>
    <property type="match status" value="1"/>
</dbReference>
<evidence type="ECO:0000256" key="2">
    <source>
        <dbReference type="ARBA" id="ARBA00022801"/>
    </source>
</evidence>
<evidence type="ECO:0000256" key="3">
    <source>
        <dbReference type="ARBA" id="ARBA00023295"/>
    </source>
</evidence>
<evidence type="ECO:0000256" key="1">
    <source>
        <dbReference type="ARBA" id="ARBA00007401"/>
    </source>
</evidence>
<dbReference type="InterPro" id="IPR051913">
    <property type="entry name" value="GH2_Domain-Containing"/>
</dbReference>
<dbReference type="PRINTS" id="PR00132">
    <property type="entry name" value="GLHYDRLASE2"/>
</dbReference>
<dbReference type="GO" id="GO:0004553">
    <property type="term" value="F:hydrolase activity, hydrolyzing O-glycosyl compounds"/>
    <property type="evidence" value="ECO:0007669"/>
    <property type="project" value="InterPro"/>
</dbReference>
<dbReference type="SUPFAM" id="SSF49785">
    <property type="entry name" value="Galactose-binding domain-like"/>
    <property type="match status" value="1"/>
</dbReference>
<dbReference type="Pfam" id="PF18565">
    <property type="entry name" value="Glyco_hydro2_C5"/>
    <property type="match status" value="1"/>
</dbReference>
<dbReference type="InterPro" id="IPR017853">
    <property type="entry name" value="GH"/>
</dbReference>
<dbReference type="PANTHER" id="PTHR42732">
    <property type="entry name" value="BETA-GALACTOSIDASE"/>
    <property type="match status" value="1"/>
</dbReference>
<evidence type="ECO:0000259" key="8">
    <source>
        <dbReference type="Pfam" id="PF18565"/>
    </source>
</evidence>
<dbReference type="InterPro" id="IPR008979">
    <property type="entry name" value="Galactose-bd-like_sf"/>
</dbReference>
<dbReference type="InterPro" id="IPR006103">
    <property type="entry name" value="Glyco_hydro_2_cat"/>
</dbReference>
<dbReference type="OrthoDB" id="9762066at2"/>
<gene>
    <name evidence="9" type="ordered locus">AciPR4_1552</name>
</gene>
<dbReference type="KEGG" id="tsa:AciPR4_1552"/>
<dbReference type="Gene3D" id="2.60.120.260">
    <property type="entry name" value="Galactose-binding domain-like"/>
    <property type="match status" value="1"/>
</dbReference>
<evidence type="ECO:0000313" key="9">
    <source>
        <dbReference type="EMBL" id="ADV82373.1"/>
    </source>
</evidence>
<dbReference type="PROSITE" id="PS51318">
    <property type="entry name" value="TAT"/>
    <property type="match status" value="1"/>
</dbReference>
<feature type="domain" description="Glycoside hydrolase family 2 immunoglobulin-like beta-sandwich" evidence="5">
    <location>
        <begin position="268"/>
        <end position="303"/>
    </location>
</feature>
<organism evidence="9 10">
    <name type="scientific">Terriglobus saanensis (strain ATCC BAA-1853 / DSM 23119 / SP1PR4)</name>
    <dbReference type="NCBI Taxonomy" id="401053"/>
    <lineage>
        <taxon>Bacteria</taxon>
        <taxon>Pseudomonadati</taxon>
        <taxon>Acidobacteriota</taxon>
        <taxon>Terriglobia</taxon>
        <taxon>Terriglobales</taxon>
        <taxon>Acidobacteriaceae</taxon>
        <taxon>Terriglobus</taxon>
    </lineage>
</organism>
<dbReference type="Pfam" id="PF00703">
    <property type="entry name" value="Glyco_hydro_2"/>
    <property type="match status" value="1"/>
</dbReference>
<dbReference type="InterPro" id="IPR006311">
    <property type="entry name" value="TAT_signal"/>
</dbReference>
<reference evidence="9 10" key="1">
    <citation type="journal article" date="2012" name="Stand. Genomic Sci.">
        <title>Complete genome sequence of Terriglobus saanensis type strain SP1PR4(T), an Acidobacteria from tundra soil.</title>
        <authorList>
            <person name="Rawat S.R."/>
            <person name="Mannisto M.K."/>
            <person name="Starovoytov V."/>
            <person name="Goodwin L."/>
            <person name="Nolan M."/>
            <person name="Hauser L."/>
            <person name="Land M."/>
            <person name="Davenport K.W."/>
            <person name="Woyke T."/>
            <person name="Haggblom M.M."/>
        </authorList>
    </citation>
    <scope>NUCLEOTIDE SEQUENCE</scope>
    <source>
        <strain evidence="10">ATCC BAA-1853 / DSM 23119 / SP1PR4</strain>
    </source>
</reference>
<dbReference type="SUPFAM" id="SSF49303">
    <property type="entry name" value="beta-Galactosidase/glucuronidase domain"/>
    <property type="match status" value="1"/>
</dbReference>
<dbReference type="AlphaFoldDB" id="E8V2F5"/>
<feature type="domain" description="Glycoside hydrolase family 2" evidence="8">
    <location>
        <begin position="676"/>
        <end position="763"/>
    </location>
</feature>
<dbReference type="Gene3D" id="2.60.40.10">
    <property type="entry name" value="Immunoglobulins"/>
    <property type="match status" value="2"/>
</dbReference>
<dbReference type="STRING" id="401053.AciPR4_1552"/>
<dbReference type="InterPro" id="IPR006102">
    <property type="entry name" value="Ig-like_GH2"/>
</dbReference>
<dbReference type="RefSeq" id="WP_013568106.1">
    <property type="nucleotide sequence ID" value="NC_014963.1"/>
</dbReference>